<reference evidence="11 12" key="1">
    <citation type="submission" date="2024-04" db="EMBL/GenBank/DDBJ databases">
        <authorList>
            <person name="Waldvogel A.-M."/>
            <person name="Schoenle A."/>
        </authorList>
    </citation>
    <scope>NUCLEOTIDE SEQUENCE [LARGE SCALE GENOMIC DNA]</scope>
</reference>
<dbReference type="InterPro" id="IPR006207">
    <property type="entry name" value="Cys_knot_C"/>
</dbReference>
<dbReference type="Proteomes" id="UP001497482">
    <property type="component" value="Chromosome 5"/>
</dbReference>
<evidence type="ECO:0000256" key="5">
    <source>
        <dbReference type="ARBA" id="ARBA00023157"/>
    </source>
</evidence>
<dbReference type="InterPro" id="IPR000867">
    <property type="entry name" value="IGFBP-like"/>
</dbReference>
<keyword evidence="3" id="KW-0964">Secreted</keyword>
<feature type="chain" id="PRO_5043461055" evidence="7">
    <location>
        <begin position="22"/>
        <end position="352"/>
    </location>
</feature>
<accession>A0AAV2LZ16</accession>
<dbReference type="PANTHER" id="PTHR11348:SF22">
    <property type="entry name" value="CCN FAMILY MEMBER 5"/>
    <property type="match status" value="1"/>
</dbReference>
<dbReference type="GO" id="GO:0005615">
    <property type="term" value="C:extracellular space"/>
    <property type="evidence" value="ECO:0007669"/>
    <property type="project" value="TreeGrafter"/>
</dbReference>
<dbReference type="Gene3D" id="2.20.100.10">
    <property type="entry name" value="Thrombospondin type-1 (TSP1) repeat"/>
    <property type="match status" value="1"/>
</dbReference>
<dbReference type="PROSITE" id="PS50092">
    <property type="entry name" value="TSP1"/>
    <property type="match status" value="1"/>
</dbReference>
<dbReference type="SUPFAM" id="SSF57603">
    <property type="entry name" value="FnI-like domain"/>
    <property type="match status" value="1"/>
</dbReference>
<evidence type="ECO:0000256" key="4">
    <source>
        <dbReference type="ARBA" id="ARBA00022729"/>
    </source>
</evidence>
<dbReference type="InterPro" id="IPR009030">
    <property type="entry name" value="Growth_fac_rcpt_cys_sf"/>
</dbReference>
<dbReference type="Pfam" id="PF00219">
    <property type="entry name" value="IGFBP"/>
    <property type="match status" value="1"/>
</dbReference>
<dbReference type="PROSITE" id="PS01225">
    <property type="entry name" value="CTCK_2"/>
    <property type="match status" value="1"/>
</dbReference>
<dbReference type="Gene3D" id="4.10.40.20">
    <property type="match status" value="1"/>
</dbReference>
<dbReference type="InterPro" id="IPR000884">
    <property type="entry name" value="TSP1_rpt"/>
</dbReference>
<keyword evidence="5" id="KW-1015">Disulfide bond</keyword>
<dbReference type="GO" id="GO:0007155">
    <property type="term" value="P:cell adhesion"/>
    <property type="evidence" value="ECO:0007669"/>
    <property type="project" value="TreeGrafter"/>
</dbReference>
<dbReference type="SMART" id="SM00209">
    <property type="entry name" value="TSP1"/>
    <property type="match status" value="1"/>
</dbReference>
<protein>
    <submittedName>
        <fullName evidence="11">Uncharacterized protein</fullName>
    </submittedName>
</protein>
<dbReference type="InterPro" id="IPR036383">
    <property type="entry name" value="TSP1_rpt_sf"/>
</dbReference>
<dbReference type="SMART" id="SM00214">
    <property type="entry name" value="VWC"/>
    <property type="match status" value="1"/>
</dbReference>
<keyword evidence="4 7" id="KW-0732">Signal</keyword>
<feature type="domain" description="CTCK" evidence="8">
    <location>
        <begin position="264"/>
        <end position="338"/>
    </location>
</feature>
<dbReference type="InterPro" id="IPR043973">
    <property type="entry name" value="TSP1_CCN"/>
</dbReference>
<feature type="domain" description="IGFBP N-terminal" evidence="10">
    <location>
        <begin position="20"/>
        <end position="90"/>
    </location>
</feature>
<dbReference type="GO" id="GO:0007165">
    <property type="term" value="P:signal transduction"/>
    <property type="evidence" value="ECO:0007669"/>
    <property type="project" value="InterPro"/>
</dbReference>
<evidence type="ECO:0000256" key="6">
    <source>
        <dbReference type="PROSITE-ProRule" id="PRU00039"/>
    </source>
</evidence>
<sequence length="352" mass="38361">MTDCFKGSFLLLFLIIAQVRSQECPQHCQCPADVPACRAGVSLVKDGCGCCQVCARQRGEQCTKLNPCDSGLQCDHSASLPGEPGECVGLEEVGCELNDVWYSEGQTFRPSCDTLCRCSGGGVSCVRTCPVSSPLPSTDCPNPQYIRLPGTCCPQWVCENLDNTIFKDAITAQQSGRLRPSLPWTPVNRLGPVRPPPARPVCVEQSTQWSACSQSCGPGISTRVSNQNPSCRLQLETRLCKVRPCSPHLPQRTAPGQWSHSGECQPTVLSPGRVRLLHEDCSSTRTFQLRFCGLCSDSRCCTPHHTSTAQVGFICPGGRRQKRAVMLIHSCACHQNCPYAPHKNPALWGFRP</sequence>
<gene>
    <name evidence="11" type="ORF">KC01_LOCUS33520</name>
</gene>
<dbReference type="InterPro" id="IPR006208">
    <property type="entry name" value="Glyco_hormone_CN"/>
</dbReference>
<dbReference type="PROSITE" id="PS50184">
    <property type="entry name" value="VWFC_2"/>
    <property type="match status" value="1"/>
</dbReference>
<evidence type="ECO:0000256" key="2">
    <source>
        <dbReference type="ARBA" id="ARBA00008125"/>
    </source>
</evidence>
<dbReference type="PROSITE" id="PS00222">
    <property type="entry name" value="IGFBP_N_1"/>
    <property type="match status" value="1"/>
</dbReference>
<dbReference type="PROSITE" id="PS01185">
    <property type="entry name" value="CTCK_1"/>
    <property type="match status" value="1"/>
</dbReference>
<comment type="similarity">
    <text evidence="2">Belongs to the CCN family.</text>
</comment>
<dbReference type="GO" id="GO:0045597">
    <property type="term" value="P:positive regulation of cell differentiation"/>
    <property type="evidence" value="ECO:0007669"/>
    <property type="project" value="TreeGrafter"/>
</dbReference>
<dbReference type="SUPFAM" id="SSF57184">
    <property type="entry name" value="Growth factor receptor domain"/>
    <property type="match status" value="1"/>
</dbReference>
<dbReference type="PANTHER" id="PTHR11348">
    <property type="entry name" value="CONNECTIVE TISSUE GROWTH FACTOR-RELATED"/>
    <property type="match status" value="1"/>
</dbReference>
<dbReference type="EMBL" id="OZ035827">
    <property type="protein sequence ID" value="CAL1606317.1"/>
    <property type="molecule type" value="Genomic_DNA"/>
</dbReference>
<dbReference type="InterPro" id="IPR050941">
    <property type="entry name" value="CCN"/>
</dbReference>
<evidence type="ECO:0000313" key="12">
    <source>
        <dbReference type="Proteomes" id="UP001497482"/>
    </source>
</evidence>
<name>A0AAV2LZ16_KNICA</name>
<organism evidence="11 12">
    <name type="scientific">Knipowitschia caucasica</name>
    <name type="common">Caucasian dwarf goby</name>
    <name type="synonym">Pomatoschistus caucasicus</name>
    <dbReference type="NCBI Taxonomy" id="637954"/>
    <lineage>
        <taxon>Eukaryota</taxon>
        <taxon>Metazoa</taxon>
        <taxon>Chordata</taxon>
        <taxon>Craniata</taxon>
        <taxon>Vertebrata</taxon>
        <taxon>Euteleostomi</taxon>
        <taxon>Actinopterygii</taxon>
        <taxon>Neopterygii</taxon>
        <taxon>Teleostei</taxon>
        <taxon>Neoteleostei</taxon>
        <taxon>Acanthomorphata</taxon>
        <taxon>Gobiaria</taxon>
        <taxon>Gobiiformes</taxon>
        <taxon>Gobioidei</taxon>
        <taxon>Gobiidae</taxon>
        <taxon>Gobiinae</taxon>
        <taxon>Knipowitschia</taxon>
    </lineage>
</organism>
<dbReference type="Pfam" id="PF00093">
    <property type="entry name" value="VWC"/>
    <property type="match status" value="1"/>
</dbReference>
<comment type="subcellular location">
    <subcellularLocation>
        <location evidence="1">Secreted</location>
    </subcellularLocation>
</comment>
<dbReference type="PROSITE" id="PS51323">
    <property type="entry name" value="IGFBP_N_2"/>
    <property type="match status" value="1"/>
</dbReference>
<dbReference type="SMART" id="SM00041">
    <property type="entry name" value="CT"/>
    <property type="match status" value="1"/>
</dbReference>
<dbReference type="Pfam" id="PF19035">
    <property type="entry name" value="TSP1_CCN"/>
    <property type="match status" value="1"/>
</dbReference>
<evidence type="ECO:0000259" key="9">
    <source>
        <dbReference type="PROSITE" id="PS50184"/>
    </source>
</evidence>
<dbReference type="InterPro" id="IPR001007">
    <property type="entry name" value="VWF_dom"/>
</dbReference>
<dbReference type="InterPro" id="IPR017891">
    <property type="entry name" value="Insulin_GF-bd_Cys-rich_CS"/>
</dbReference>
<dbReference type="Pfam" id="PF00007">
    <property type="entry name" value="Cys_knot"/>
    <property type="match status" value="1"/>
</dbReference>
<dbReference type="PROSITE" id="PS01208">
    <property type="entry name" value="VWFC_1"/>
    <property type="match status" value="1"/>
</dbReference>
<dbReference type="GO" id="GO:0031012">
    <property type="term" value="C:extracellular matrix"/>
    <property type="evidence" value="ECO:0007669"/>
    <property type="project" value="TreeGrafter"/>
</dbReference>
<feature type="signal peptide" evidence="7">
    <location>
        <begin position="1"/>
        <end position="21"/>
    </location>
</feature>
<comment type="caution">
    <text evidence="6">Lacks conserved residue(s) required for the propagation of feature annotation.</text>
</comment>
<dbReference type="AlphaFoldDB" id="A0AAV2LZ16"/>
<evidence type="ECO:0000256" key="1">
    <source>
        <dbReference type="ARBA" id="ARBA00004613"/>
    </source>
</evidence>
<dbReference type="GO" id="GO:0008201">
    <property type="term" value="F:heparin binding"/>
    <property type="evidence" value="ECO:0007669"/>
    <property type="project" value="TreeGrafter"/>
</dbReference>
<dbReference type="SMART" id="SM00121">
    <property type="entry name" value="IB"/>
    <property type="match status" value="1"/>
</dbReference>
<evidence type="ECO:0000259" key="8">
    <source>
        <dbReference type="PROSITE" id="PS01225"/>
    </source>
</evidence>
<proteinExistence type="inferred from homology"/>
<keyword evidence="12" id="KW-1185">Reference proteome</keyword>
<dbReference type="GO" id="GO:0005178">
    <property type="term" value="F:integrin binding"/>
    <property type="evidence" value="ECO:0007669"/>
    <property type="project" value="TreeGrafter"/>
</dbReference>
<evidence type="ECO:0000313" key="11">
    <source>
        <dbReference type="EMBL" id="CAL1606317.1"/>
    </source>
</evidence>
<evidence type="ECO:0000256" key="7">
    <source>
        <dbReference type="SAM" id="SignalP"/>
    </source>
</evidence>
<evidence type="ECO:0000256" key="3">
    <source>
        <dbReference type="ARBA" id="ARBA00022525"/>
    </source>
</evidence>
<evidence type="ECO:0000259" key="10">
    <source>
        <dbReference type="PROSITE" id="PS51323"/>
    </source>
</evidence>
<feature type="domain" description="VWFC" evidence="9">
    <location>
        <begin position="93"/>
        <end position="159"/>
    </location>
</feature>